<evidence type="ECO:0000313" key="2">
    <source>
        <dbReference type="Proteomes" id="UP000815325"/>
    </source>
</evidence>
<name>A0ABQ7GMH9_DUNSA</name>
<dbReference type="EMBL" id="MU069687">
    <property type="protein sequence ID" value="KAF5835814.1"/>
    <property type="molecule type" value="Genomic_DNA"/>
</dbReference>
<comment type="caution">
    <text evidence="1">The sequence shown here is derived from an EMBL/GenBank/DDBJ whole genome shotgun (WGS) entry which is preliminary data.</text>
</comment>
<evidence type="ECO:0008006" key="3">
    <source>
        <dbReference type="Google" id="ProtNLM"/>
    </source>
</evidence>
<organism evidence="1 2">
    <name type="scientific">Dunaliella salina</name>
    <name type="common">Green alga</name>
    <name type="synonym">Protococcus salinus</name>
    <dbReference type="NCBI Taxonomy" id="3046"/>
    <lineage>
        <taxon>Eukaryota</taxon>
        <taxon>Viridiplantae</taxon>
        <taxon>Chlorophyta</taxon>
        <taxon>core chlorophytes</taxon>
        <taxon>Chlorophyceae</taxon>
        <taxon>CS clade</taxon>
        <taxon>Chlamydomonadales</taxon>
        <taxon>Dunaliellaceae</taxon>
        <taxon>Dunaliella</taxon>
    </lineage>
</organism>
<protein>
    <recommendedName>
        <fullName evidence="3">Encoded protein</fullName>
    </recommendedName>
</protein>
<sequence length="81" mass="9309">MTAHQVSCKHPCRWCTSTRCRELRFTLQGTMHALCTRQGTGQVCCQQPVNRPIMYLVWHCLCGQAHLKIIGFFRELPCSPC</sequence>
<proteinExistence type="predicted"/>
<dbReference type="Proteomes" id="UP000815325">
    <property type="component" value="Unassembled WGS sequence"/>
</dbReference>
<reference evidence="1" key="1">
    <citation type="submission" date="2017-08" db="EMBL/GenBank/DDBJ databases">
        <authorList>
            <person name="Polle J.E."/>
            <person name="Barry K."/>
            <person name="Cushman J."/>
            <person name="Schmutz J."/>
            <person name="Tran D."/>
            <person name="Hathwaick L.T."/>
            <person name="Yim W.C."/>
            <person name="Jenkins J."/>
            <person name="Mckie-Krisberg Z.M."/>
            <person name="Prochnik S."/>
            <person name="Lindquist E."/>
            <person name="Dockter R.B."/>
            <person name="Adam C."/>
            <person name="Molina H."/>
            <person name="Bunkerborg J."/>
            <person name="Jin E."/>
            <person name="Buchheim M."/>
            <person name="Magnuson J."/>
        </authorList>
    </citation>
    <scope>NUCLEOTIDE SEQUENCE</scope>
    <source>
        <strain evidence="1">CCAP 19/18</strain>
    </source>
</reference>
<gene>
    <name evidence="1" type="ORF">DUNSADRAFT_6848</name>
</gene>
<keyword evidence="2" id="KW-1185">Reference proteome</keyword>
<accession>A0ABQ7GMH9</accession>
<evidence type="ECO:0000313" key="1">
    <source>
        <dbReference type="EMBL" id="KAF5835814.1"/>
    </source>
</evidence>